<reference evidence="1 2" key="1">
    <citation type="submission" date="2018-03" db="EMBL/GenBank/DDBJ databases">
        <title>Marinobacter brunus sp. nov., a marine bacterium of Gamma-proteobacteria isolated from the surface seawater of the South China Sea.</title>
        <authorList>
            <person name="Cheng H."/>
            <person name="Wu Y.-H."/>
            <person name="Xamxidin M."/>
            <person name="Xu X.-W."/>
        </authorList>
    </citation>
    <scope>NUCLEOTIDE SEQUENCE [LARGE SCALE GENOMIC DNA]</scope>
    <source>
        <strain evidence="1 2">NH169-3</strain>
    </source>
</reference>
<dbReference type="PANTHER" id="PTHR38591:SF1">
    <property type="entry name" value="BLL1000 PROTEIN"/>
    <property type="match status" value="1"/>
</dbReference>
<organism evidence="1 2">
    <name type="scientific">Marinobacter fuscus</name>
    <dbReference type="NCBI Taxonomy" id="2109942"/>
    <lineage>
        <taxon>Bacteria</taxon>
        <taxon>Pseudomonadati</taxon>
        <taxon>Pseudomonadota</taxon>
        <taxon>Gammaproteobacteria</taxon>
        <taxon>Pseudomonadales</taxon>
        <taxon>Marinobacteraceae</taxon>
        <taxon>Marinobacter</taxon>
    </lineage>
</organism>
<dbReference type="Pfam" id="PF17186">
    <property type="entry name" value="Lipocalin_9"/>
    <property type="match status" value="1"/>
</dbReference>
<dbReference type="Gene3D" id="2.40.370.10">
    <property type="entry name" value="AttH-like domain"/>
    <property type="match status" value="1"/>
</dbReference>
<dbReference type="InterPro" id="IPR023374">
    <property type="entry name" value="AttH-like_dom_sf"/>
</dbReference>
<dbReference type="PANTHER" id="PTHR38591">
    <property type="entry name" value="HYDROLASE"/>
    <property type="match status" value="1"/>
</dbReference>
<dbReference type="RefSeq" id="WP_106761175.1">
    <property type="nucleotide sequence ID" value="NZ_PXNP01000009.1"/>
</dbReference>
<name>A0A2T1KU62_9GAMM</name>
<evidence type="ECO:0000313" key="2">
    <source>
        <dbReference type="Proteomes" id="UP000239866"/>
    </source>
</evidence>
<dbReference type="OrthoDB" id="9770826at2"/>
<sequence length="90" mass="9864">MPTLTLLENVQLRAGLAGQIIMAPDGASAGAPRRWRLQVADFGVDLRVSAPPGDYYNQGLYPYWESPVRVEGSHTGVGYMELTGYHRTAE</sequence>
<gene>
    <name evidence="1" type="ORF">C7H09_01635</name>
</gene>
<dbReference type="Proteomes" id="UP000239866">
    <property type="component" value="Unassembled WGS sequence"/>
</dbReference>
<comment type="caution">
    <text evidence="1">The sequence shown here is derived from an EMBL/GenBank/DDBJ whole genome shotgun (WGS) entry which is preliminary data.</text>
</comment>
<accession>A0A2T1KU62</accession>
<dbReference type="SUPFAM" id="SSF159245">
    <property type="entry name" value="AttH-like"/>
    <property type="match status" value="1"/>
</dbReference>
<proteinExistence type="predicted"/>
<dbReference type="EMBL" id="PXNP01000009">
    <property type="protein sequence ID" value="PSF13626.1"/>
    <property type="molecule type" value="Genomic_DNA"/>
</dbReference>
<keyword evidence="2" id="KW-1185">Reference proteome</keyword>
<dbReference type="AlphaFoldDB" id="A0A2T1KU62"/>
<evidence type="ECO:0000313" key="1">
    <source>
        <dbReference type="EMBL" id="PSF13626.1"/>
    </source>
</evidence>
<protein>
    <submittedName>
        <fullName evidence="1">Uncharacterized protein</fullName>
    </submittedName>
</protein>